<evidence type="ECO:0000313" key="4">
    <source>
        <dbReference type="Proteomes" id="UP001055439"/>
    </source>
</evidence>
<feature type="domain" description="CP12" evidence="2">
    <location>
        <begin position="386"/>
        <end position="433"/>
    </location>
</feature>
<reference evidence="3" key="1">
    <citation type="submission" date="2022-05" db="EMBL/GenBank/DDBJ databases">
        <title>The Musa troglodytarum L. genome provides insights into the mechanism of non-climacteric behaviour and enrichment of carotenoids.</title>
        <authorList>
            <person name="Wang J."/>
        </authorList>
    </citation>
    <scope>NUCLEOTIDE SEQUENCE</scope>
    <source>
        <tissue evidence="3">Leaf</tissue>
    </source>
</reference>
<feature type="domain" description="CP12" evidence="2">
    <location>
        <begin position="458"/>
        <end position="517"/>
    </location>
</feature>
<sequence length="517" mass="56516">MADPLRHFVTSSITVRSRSNGRLILSSRPCLLRPQRSPVRSPPVAAPPYLCRRAHSPLRDVAVLMAYPGSSSTPGSLTELNDAPDFDALVGPDGYLSVVGFGSLLSERSARSTFPDLKNFRVAVLRGFRRVFAHVAPIFFERGIANEETGEVSSLSVEPCEGEFLVVTVFEIKREEVPAFIERENEFRFLAVVPEGLDGIPFTSPAVACARYSDEEYFQIRCKAKNLGEAAYENFLDHTFISDRKTSIRRYLTSTGSGIMEEEPPKSLRYRYGGVPPWDVGPTDPPMRLVVSYQPSSGSFLMAHKEDKHGVSYEACETIEEVASQPMATAFAGASISTRRTVSVKTELPKPRGTRGMLILLRFSGRRPSSNGFALVARLPSTPPNMSEKVAESIRNAEETCAKDAASGECAAAWDEVEELSAAASHARDKLKVGGPHFNGRQASYRRLASSPPTPPNISEKVVESIKNAQETCAEDAASGECAAAWDEVEELSAAASHARDKLKADNPETDECRTYE</sequence>
<dbReference type="OrthoDB" id="565040at2759"/>
<dbReference type="AlphaFoldDB" id="A0A9E7JPN0"/>
<accession>A0A9E7JPN0</accession>
<feature type="region of interest" description="Disordered" evidence="1">
    <location>
        <begin position="494"/>
        <end position="517"/>
    </location>
</feature>
<dbReference type="PANTHER" id="PTHR35748:SF1">
    <property type="entry name" value="OS05G0358400 PROTEIN"/>
    <property type="match status" value="1"/>
</dbReference>
<evidence type="ECO:0000313" key="3">
    <source>
        <dbReference type="EMBL" id="URD88860.1"/>
    </source>
</evidence>
<feature type="compositionally biased region" description="Basic and acidic residues" evidence="1">
    <location>
        <begin position="498"/>
        <end position="517"/>
    </location>
</feature>
<evidence type="ECO:0000259" key="2">
    <source>
        <dbReference type="SMART" id="SM01093"/>
    </source>
</evidence>
<dbReference type="EMBL" id="CP097504">
    <property type="protein sequence ID" value="URD88860.1"/>
    <property type="molecule type" value="Genomic_DNA"/>
</dbReference>
<organism evidence="3 4">
    <name type="scientific">Musa troglodytarum</name>
    <name type="common">fe'i banana</name>
    <dbReference type="NCBI Taxonomy" id="320322"/>
    <lineage>
        <taxon>Eukaryota</taxon>
        <taxon>Viridiplantae</taxon>
        <taxon>Streptophyta</taxon>
        <taxon>Embryophyta</taxon>
        <taxon>Tracheophyta</taxon>
        <taxon>Spermatophyta</taxon>
        <taxon>Magnoliopsida</taxon>
        <taxon>Liliopsida</taxon>
        <taxon>Zingiberales</taxon>
        <taxon>Musaceae</taxon>
        <taxon>Musa</taxon>
    </lineage>
</organism>
<gene>
    <name evidence="3" type="ORF">MUK42_27310</name>
</gene>
<keyword evidence="4" id="KW-1185">Reference proteome</keyword>
<dbReference type="Pfam" id="PF02672">
    <property type="entry name" value="CP12"/>
    <property type="match status" value="2"/>
</dbReference>
<dbReference type="SMART" id="SM01093">
    <property type="entry name" value="CP12"/>
    <property type="match status" value="2"/>
</dbReference>
<dbReference type="InterPro" id="IPR003823">
    <property type="entry name" value="CP12_dom"/>
</dbReference>
<proteinExistence type="predicted"/>
<name>A0A9E7JPN0_9LILI</name>
<dbReference type="Proteomes" id="UP001055439">
    <property type="component" value="Chromosome 2"/>
</dbReference>
<dbReference type="PANTHER" id="PTHR35748">
    <property type="entry name" value="OS05G0358400 PROTEIN"/>
    <property type="match status" value="1"/>
</dbReference>
<protein>
    <recommendedName>
        <fullName evidence="2">CP12 domain-containing protein</fullName>
    </recommendedName>
</protein>
<evidence type="ECO:0000256" key="1">
    <source>
        <dbReference type="SAM" id="MobiDB-lite"/>
    </source>
</evidence>